<evidence type="ECO:0000313" key="2">
    <source>
        <dbReference type="Proteomes" id="UP001153334"/>
    </source>
</evidence>
<comment type="caution">
    <text evidence="1">The sequence shown here is derived from an EMBL/GenBank/DDBJ whole genome shotgun (WGS) entry which is preliminary data.</text>
</comment>
<proteinExistence type="predicted"/>
<name>A0ACC2HX47_9PEZI</name>
<accession>A0ACC2HX47</accession>
<reference evidence="1" key="1">
    <citation type="submission" date="2022-11" db="EMBL/GenBank/DDBJ databases">
        <title>Genome Sequence of Nemania bipapillata.</title>
        <authorList>
            <person name="Buettner E."/>
        </authorList>
    </citation>
    <scope>NUCLEOTIDE SEQUENCE</scope>
    <source>
        <strain evidence="1">CP14</strain>
    </source>
</reference>
<keyword evidence="2" id="KW-1185">Reference proteome</keyword>
<protein>
    <submittedName>
        <fullName evidence="1">Uncharacterized protein</fullName>
    </submittedName>
</protein>
<organism evidence="1 2">
    <name type="scientific">Nemania bipapillata</name>
    <dbReference type="NCBI Taxonomy" id="110536"/>
    <lineage>
        <taxon>Eukaryota</taxon>
        <taxon>Fungi</taxon>
        <taxon>Dikarya</taxon>
        <taxon>Ascomycota</taxon>
        <taxon>Pezizomycotina</taxon>
        <taxon>Sordariomycetes</taxon>
        <taxon>Xylariomycetidae</taxon>
        <taxon>Xylariales</taxon>
        <taxon>Xylariaceae</taxon>
        <taxon>Nemania</taxon>
    </lineage>
</organism>
<gene>
    <name evidence="1" type="ORF">ONZ43_g6714</name>
</gene>
<dbReference type="Proteomes" id="UP001153334">
    <property type="component" value="Unassembled WGS sequence"/>
</dbReference>
<dbReference type="EMBL" id="JAPESX010002511">
    <property type="protein sequence ID" value="KAJ8107499.1"/>
    <property type="molecule type" value="Genomic_DNA"/>
</dbReference>
<evidence type="ECO:0000313" key="1">
    <source>
        <dbReference type="EMBL" id="KAJ8107499.1"/>
    </source>
</evidence>
<sequence>MTYSILCYLSRKAGTTPEQFKDYYTGSHLPLYRRLAAPYLPARHTQLYIHRTTAAGEGNTPRNPSTPASVFFGAQADFDFDVIVTLEFKDYAAFQAHHEFLQQPDIQAQIAEDEERFLDRSQTRAVRLGEIIETRA</sequence>